<feature type="transmembrane region" description="Helical" evidence="7">
    <location>
        <begin position="232"/>
        <end position="252"/>
    </location>
</feature>
<dbReference type="OrthoDB" id="9781030at2"/>
<evidence type="ECO:0000256" key="4">
    <source>
        <dbReference type="ARBA" id="ARBA00022989"/>
    </source>
</evidence>
<reference evidence="9" key="1">
    <citation type="submission" date="2015-10" db="EMBL/GenBank/DDBJ databases">
        <authorList>
            <person name="Luecker S."/>
            <person name="Luecker S."/>
        </authorList>
    </citation>
    <scope>NUCLEOTIDE SEQUENCE [LARGE SCALE GENOMIC DNA]</scope>
</reference>
<dbReference type="PIRSF" id="PIRSF035875">
    <property type="entry name" value="RNase_BN"/>
    <property type="match status" value="1"/>
</dbReference>
<feature type="transmembrane region" description="Helical" evidence="7">
    <location>
        <begin position="264"/>
        <end position="284"/>
    </location>
</feature>
<comment type="subcellular location">
    <subcellularLocation>
        <location evidence="1">Cell membrane</location>
        <topology evidence="1">Multi-pass membrane protein</topology>
    </subcellularLocation>
</comment>
<evidence type="ECO:0000256" key="1">
    <source>
        <dbReference type="ARBA" id="ARBA00004651"/>
    </source>
</evidence>
<dbReference type="EMBL" id="CZPZ01000035">
    <property type="protein sequence ID" value="CUS39716.1"/>
    <property type="molecule type" value="Genomic_DNA"/>
</dbReference>
<keyword evidence="2" id="KW-1003">Cell membrane</keyword>
<feature type="transmembrane region" description="Helical" evidence="7">
    <location>
        <begin position="153"/>
        <end position="175"/>
    </location>
</feature>
<dbReference type="AlphaFoldDB" id="A0A0S4LUM7"/>
<protein>
    <submittedName>
        <fullName evidence="8">Ribonuclease BN</fullName>
    </submittedName>
</protein>
<dbReference type="Proteomes" id="UP000198736">
    <property type="component" value="Unassembled WGS sequence"/>
</dbReference>
<evidence type="ECO:0000256" key="3">
    <source>
        <dbReference type="ARBA" id="ARBA00022692"/>
    </source>
</evidence>
<sequence>MSSTTADTSLSGPSSNYNPWKLGGLTLTELGHRLWQQSQKDEVLGRAAQLSYYVLLALFPALIVLTAAMGLLSVQSYMPELMNYLRTVLPEDALSMVERFLDQVAEGSGADIVSLGGLGALWASSSGVTAIMEALNVVYNVKEDSRPFWRVRLTAILLTIGLAVFLILSMSLILYGGPLGEWLAAFVGLGTAFSWAWSVLQWPVVVSLMLVAVAVVYYVCPDIELNWQWFSPGSVFAVAMWLLVSLGFKLYVDNFGHYNKVYGSLAGTIVMMLWLYWSGVVLLIGGEINAEIRQAATEGPRSAAARIANAGRETEEDSLCASDESRMTRG</sequence>
<feature type="transmembrane region" description="Helical" evidence="7">
    <location>
        <begin position="120"/>
        <end position="141"/>
    </location>
</feature>
<dbReference type="Pfam" id="PF03631">
    <property type="entry name" value="Virul_fac_BrkB"/>
    <property type="match status" value="1"/>
</dbReference>
<evidence type="ECO:0000313" key="9">
    <source>
        <dbReference type="Proteomes" id="UP000198736"/>
    </source>
</evidence>
<dbReference type="RefSeq" id="WP_090902039.1">
    <property type="nucleotide sequence ID" value="NZ_CZPZ01000035.1"/>
</dbReference>
<proteinExistence type="predicted"/>
<organism evidence="8 9">
    <name type="scientific">Candidatus Nitrospira nitrificans</name>
    <dbReference type="NCBI Taxonomy" id="1742973"/>
    <lineage>
        <taxon>Bacteria</taxon>
        <taxon>Pseudomonadati</taxon>
        <taxon>Nitrospirota</taxon>
        <taxon>Nitrospiria</taxon>
        <taxon>Nitrospirales</taxon>
        <taxon>Nitrospiraceae</taxon>
        <taxon>Nitrospira</taxon>
    </lineage>
</organism>
<feature type="region of interest" description="Disordered" evidence="6">
    <location>
        <begin position="306"/>
        <end position="330"/>
    </location>
</feature>
<dbReference type="PANTHER" id="PTHR30213:SF0">
    <property type="entry name" value="UPF0761 MEMBRANE PROTEIN YIHY"/>
    <property type="match status" value="1"/>
</dbReference>
<dbReference type="STRING" id="1742973.COMA2_80143"/>
<dbReference type="PANTHER" id="PTHR30213">
    <property type="entry name" value="INNER MEMBRANE PROTEIN YHJD"/>
    <property type="match status" value="1"/>
</dbReference>
<evidence type="ECO:0000313" key="8">
    <source>
        <dbReference type="EMBL" id="CUS39716.1"/>
    </source>
</evidence>
<evidence type="ECO:0000256" key="7">
    <source>
        <dbReference type="SAM" id="Phobius"/>
    </source>
</evidence>
<evidence type="ECO:0000256" key="6">
    <source>
        <dbReference type="SAM" id="MobiDB-lite"/>
    </source>
</evidence>
<dbReference type="InterPro" id="IPR017039">
    <property type="entry name" value="Virul_fac_BrkB"/>
</dbReference>
<name>A0A0S4LUM7_9BACT</name>
<accession>A0A0S4LUM7</accession>
<keyword evidence="5 7" id="KW-0472">Membrane</keyword>
<evidence type="ECO:0000256" key="5">
    <source>
        <dbReference type="ARBA" id="ARBA00023136"/>
    </source>
</evidence>
<feature type="transmembrane region" description="Helical" evidence="7">
    <location>
        <begin position="195"/>
        <end position="220"/>
    </location>
</feature>
<dbReference type="NCBIfam" id="TIGR00765">
    <property type="entry name" value="yihY_not_rbn"/>
    <property type="match status" value="1"/>
</dbReference>
<gene>
    <name evidence="8" type="ORF">COMA2_80143</name>
</gene>
<evidence type="ECO:0000256" key="2">
    <source>
        <dbReference type="ARBA" id="ARBA00022475"/>
    </source>
</evidence>
<keyword evidence="4 7" id="KW-1133">Transmembrane helix</keyword>
<keyword evidence="3 7" id="KW-0812">Transmembrane</keyword>
<keyword evidence="9" id="KW-1185">Reference proteome</keyword>
<feature type="transmembrane region" description="Helical" evidence="7">
    <location>
        <begin position="50"/>
        <end position="72"/>
    </location>
</feature>
<dbReference type="GO" id="GO:0005886">
    <property type="term" value="C:plasma membrane"/>
    <property type="evidence" value="ECO:0007669"/>
    <property type="project" value="UniProtKB-SubCell"/>
</dbReference>